<accession>A0A1Q5PT43</accession>
<protein>
    <recommendedName>
        <fullName evidence="1">DUF1023 domain-containing protein</fullName>
    </recommendedName>
</protein>
<organism evidence="2 3">
    <name type="scientific">Buchananella hordeovulneris</name>
    <dbReference type="NCBI Taxonomy" id="52770"/>
    <lineage>
        <taxon>Bacteria</taxon>
        <taxon>Bacillati</taxon>
        <taxon>Actinomycetota</taxon>
        <taxon>Actinomycetes</taxon>
        <taxon>Actinomycetales</taxon>
        <taxon>Actinomycetaceae</taxon>
        <taxon>Buchananella</taxon>
    </lineage>
</organism>
<proteinExistence type="predicted"/>
<dbReference type="AlphaFoldDB" id="A0A1Q5PT43"/>
<dbReference type="SUPFAM" id="SSF53474">
    <property type="entry name" value="alpha/beta-Hydrolases"/>
    <property type="match status" value="1"/>
</dbReference>
<evidence type="ECO:0000259" key="1">
    <source>
        <dbReference type="Pfam" id="PF06259"/>
    </source>
</evidence>
<comment type="caution">
    <text evidence="2">The sequence shown here is derived from an EMBL/GenBank/DDBJ whole genome shotgun (WGS) entry which is preliminary data.</text>
</comment>
<dbReference type="STRING" id="52770.BSZ40_10780"/>
<dbReference type="Pfam" id="PF06259">
    <property type="entry name" value="Abhydrolase_8"/>
    <property type="match status" value="1"/>
</dbReference>
<sequence>MVSWGSLRLWNREALEEVVDELIVARRVVNDASDLIDGEGRRLRSQGMTADALRGRLGSMAGQGYGLVEKLGEVMLATSEMSDAVWGLQQEMLDCEQYARVSELYIDDAGVVKPVQKIVVLSPEDGRAKAFEIARTQKAMSELAERVAGVLRRADEADRAYQARLRAITQGTYRVVETGRSDSQGLPDLPGQDWGQVQVAAWWKALSQGEKDKLIAERPELIGNLDGIDMASRSRANKQRVPDLLAAEEARLAELEKLVDQTSGPTGQDYPKYVLSPHQDEYERVRQRVEDLRYLNDYVLDDAGRTLTTLDTSSERVKAAVALGDVDRAKHVAVFTPGIGSKVAGMEGYLKSMGDLRKTASYEGDVPEDEVATVMWLGYQAPRGFGEEGGFAEYSETHLADRGADELSSYLEGIQASREASGAGDPHLTALGHSYGSTTTGMAAARVRPGVVDDLVLFGSPGAGVHNVEQYNVPEGHAWVSGVRGGDAVQGLGSDSDFGLNPMGMDGFTHLSNEAPDERGWWESITNPFARHSVYLAPDSGTLKDFGKIVAGAK</sequence>
<keyword evidence="3" id="KW-1185">Reference proteome</keyword>
<dbReference type="InterPro" id="IPR029058">
    <property type="entry name" value="AB_hydrolase_fold"/>
</dbReference>
<gene>
    <name evidence="2" type="ORF">BSZ40_10780</name>
</gene>
<feature type="domain" description="DUF1023" evidence="1">
    <location>
        <begin position="315"/>
        <end position="481"/>
    </location>
</feature>
<dbReference type="RefSeq" id="WP_073826301.1">
    <property type="nucleotide sequence ID" value="NZ_MQVS01000016.1"/>
</dbReference>
<dbReference type="InterPro" id="IPR010427">
    <property type="entry name" value="DUF1023"/>
</dbReference>
<evidence type="ECO:0000313" key="2">
    <source>
        <dbReference type="EMBL" id="OKL50767.1"/>
    </source>
</evidence>
<dbReference type="EMBL" id="MQVS01000016">
    <property type="protein sequence ID" value="OKL50767.1"/>
    <property type="molecule type" value="Genomic_DNA"/>
</dbReference>
<dbReference type="Proteomes" id="UP000185612">
    <property type="component" value="Unassembled WGS sequence"/>
</dbReference>
<dbReference type="InParanoid" id="A0A1Q5PT43"/>
<name>A0A1Q5PT43_9ACTO</name>
<reference evidence="3" key="1">
    <citation type="submission" date="2016-12" db="EMBL/GenBank/DDBJ databases">
        <authorList>
            <person name="Meng X."/>
        </authorList>
    </citation>
    <scope>NUCLEOTIDE SEQUENCE [LARGE SCALE GENOMIC DNA]</scope>
    <source>
        <strain evidence="3">DSM 20732</strain>
    </source>
</reference>
<dbReference type="OrthoDB" id="3259161at2"/>
<evidence type="ECO:0000313" key="3">
    <source>
        <dbReference type="Proteomes" id="UP000185612"/>
    </source>
</evidence>